<comment type="caution">
    <text evidence="3">The sequence shown here is derived from an EMBL/GenBank/DDBJ whole genome shotgun (WGS) entry which is preliminary data.</text>
</comment>
<dbReference type="PANTHER" id="PTHR36307:SF1">
    <property type="entry name" value="FLAGELLA BASAL BODY P-RING FORMATION PROTEIN FLGA"/>
    <property type="match status" value="1"/>
</dbReference>
<dbReference type="InterPro" id="IPR017585">
    <property type="entry name" value="SAF_FlgA"/>
</dbReference>
<name>A0A120EAJ9_9PSED</name>
<evidence type="ECO:0000256" key="1">
    <source>
        <dbReference type="RuleBase" id="RU362063"/>
    </source>
</evidence>
<feature type="domain" description="Flagella basal body P-ring formation protein FlgA SAF" evidence="2">
    <location>
        <begin position="67"/>
        <end position="167"/>
    </location>
</feature>
<dbReference type="Gene3D" id="2.30.30.760">
    <property type="match status" value="1"/>
</dbReference>
<accession>A0A120EAJ9</accession>
<keyword evidence="3" id="KW-0969">Cilium</keyword>
<dbReference type="Proteomes" id="UP000067111">
    <property type="component" value="Unassembled WGS sequence"/>
</dbReference>
<keyword evidence="1" id="KW-1005">Bacterial flagellum biogenesis</keyword>
<proteinExistence type="inferred from homology"/>
<gene>
    <name evidence="3" type="ORF">AWV77_00865</name>
</gene>
<dbReference type="NCBIfam" id="TIGR03170">
    <property type="entry name" value="flgA_cterm"/>
    <property type="match status" value="1"/>
</dbReference>
<dbReference type="GO" id="GO:0044780">
    <property type="term" value="P:bacterial-type flagellum assembly"/>
    <property type="evidence" value="ECO:0007669"/>
    <property type="project" value="InterPro"/>
</dbReference>
<sequence length="169" mass="18244">MVSPQVRLLSTHLRSRVAVELKGRVCGQAHASQVTVWFKVQAWGQVWVYGRNGRTDQALSDTQPRRERLDIAAAQVSPDDLASNLEGAWLGQMVNAGMPILNRHLKAEPLVLRDATVTVVVYGPGLMLRTEGKAMRPGVLGEPIPVLVNGAASSLLAVVAGKGEVHVQR</sequence>
<evidence type="ECO:0000259" key="2">
    <source>
        <dbReference type="Pfam" id="PF13144"/>
    </source>
</evidence>
<dbReference type="OrthoDB" id="6988235at2"/>
<keyword evidence="3" id="KW-0282">Flagellum</keyword>
<dbReference type="InterPro" id="IPR039246">
    <property type="entry name" value="Flagellar_FlgA"/>
</dbReference>
<dbReference type="GO" id="GO:0042597">
    <property type="term" value="C:periplasmic space"/>
    <property type="evidence" value="ECO:0007669"/>
    <property type="project" value="UniProtKB-SubCell"/>
</dbReference>
<comment type="function">
    <text evidence="1">Involved in the assembly process of the P-ring formation. It may associate with FlgF on the rod constituting a structure essential for the P-ring assembly or may act as a modulator protein for the P-ring assembly.</text>
</comment>
<comment type="subcellular location">
    <subcellularLocation>
        <location evidence="1">Periplasm</location>
    </subcellularLocation>
</comment>
<dbReference type="AlphaFoldDB" id="A0A120EAJ9"/>
<protein>
    <recommendedName>
        <fullName evidence="1">Flagella basal body P-ring formation protein FlgA</fullName>
    </recommendedName>
</protein>
<comment type="similarity">
    <text evidence="1">Belongs to the FlgA family.</text>
</comment>
<keyword evidence="1" id="KW-0574">Periplasm</keyword>
<keyword evidence="3" id="KW-0966">Cell projection</keyword>
<organism evidence="3 4">
    <name type="scientific">Pseudomonas palleroniana</name>
    <dbReference type="NCBI Taxonomy" id="191390"/>
    <lineage>
        <taxon>Bacteria</taxon>
        <taxon>Pseudomonadati</taxon>
        <taxon>Pseudomonadota</taxon>
        <taxon>Gammaproteobacteria</taxon>
        <taxon>Pseudomonadales</taxon>
        <taxon>Pseudomonadaceae</taxon>
        <taxon>Pseudomonas</taxon>
    </lineage>
</organism>
<dbReference type="EMBL" id="LRMR01000002">
    <property type="protein sequence ID" value="KWU52916.1"/>
    <property type="molecule type" value="Genomic_DNA"/>
</dbReference>
<evidence type="ECO:0000313" key="3">
    <source>
        <dbReference type="EMBL" id="KWU52916.1"/>
    </source>
</evidence>
<evidence type="ECO:0000313" key="4">
    <source>
        <dbReference type="Proteomes" id="UP000067111"/>
    </source>
</evidence>
<reference evidence="4" key="1">
    <citation type="submission" date="2016-01" db="EMBL/GenBank/DDBJ databases">
        <authorList>
            <person name="Gamez R.M."/>
            <person name="Rodriguez F."/>
            <person name="Bernal J.F."/>
            <person name="Agarwala R."/>
            <person name="Landsman D."/>
            <person name="Marino-Ramirez L."/>
        </authorList>
    </citation>
    <scope>NUCLEOTIDE SEQUENCE [LARGE SCALE GENOMIC DNA]</scope>
    <source>
        <strain evidence="4">Ps006</strain>
    </source>
</reference>
<dbReference type="Pfam" id="PF13144">
    <property type="entry name" value="ChapFlgA"/>
    <property type="match status" value="1"/>
</dbReference>
<dbReference type="PANTHER" id="PTHR36307">
    <property type="entry name" value="FLAGELLA BASAL BODY P-RING FORMATION PROTEIN FLGA"/>
    <property type="match status" value="1"/>
</dbReference>